<dbReference type="InterPro" id="IPR034596">
    <property type="entry name" value="Ribosomal_mL52"/>
</dbReference>
<evidence type="ECO:0000313" key="2">
    <source>
        <dbReference type="Proteomes" id="UP000728185"/>
    </source>
</evidence>
<dbReference type="GO" id="GO:0003735">
    <property type="term" value="F:structural constituent of ribosome"/>
    <property type="evidence" value="ECO:0007669"/>
    <property type="project" value="InterPro"/>
</dbReference>
<comment type="caution">
    <text evidence="1">The sequence shown here is derived from an EMBL/GenBank/DDBJ whole genome shotgun (WGS) entry which is preliminary data.</text>
</comment>
<proteinExistence type="predicted"/>
<sequence>MSTSCSLSAAGLFRARRRLPPGNNEWGPLTDLPDYSVIGKKTPVYTSEGQRKRAIRNYLYAVCWSFG</sequence>
<gene>
    <name evidence="1" type="ORF">FBUS_01343</name>
</gene>
<name>A0A8E0S4G4_9TREM</name>
<organism evidence="1 2">
    <name type="scientific">Fasciolopsis buskii</name>
    <dbReference type="NCBI Taxonomy" id="27845"/>
    <lineage>
        <taxon>Eukaryota</taxon>
        <taxon>Metazoa</taxon>
        <taxon>Spiralia</taxon>
        <taxon>Lophotrochozoa</taxon>
        <taxon>Platyhelminthes</taxon>
        <taxon>Trematoda</taxon>
        <taxon>Digenea</taxon>
        <taxon>Plagiorchiida</taxon>
        <taxon>Echinostomata</taxon>
        <taxon>Echinostomatoidea</taxon>
        <taxon>Fasciolidae</taxon>
        <taxon>Fasciolopsis</taxon>
    </lineage>
</organism>
<dbReference type="Proteomes" id="UP000728185">
    <property type="component" value="Unassembled WGS sequence"/>
</dbReference>
<protein>
    <recommendedName>
        <fullName evidence="3">39S ribosomal protein L52, mitochondrial</fullName>
    </recommendedName>
</protein>
<dbReference type="Pfam" id="PF18699">
    <property type="entry name" value="MRPL52"/>
    <property type="match status" value="1"/>
</dbReference>
<keyword evidence="2" id="KW-1185">Reference proteome</keyword>
<dbReference type="AlphaFoldDB" id="A0A8E0S4G4"/>
<accession>A0A8E0S4G4</accession>
<dbReference type="OrthoDB" id="10249237at2759"/>
<evidence type="ECO:0008006" key="3">
    <source>
        <dbReference type="Google" id="ProtNLM"/>
    </source>
</evidence>
<evidence type="ECO:0000313" key="1">
    <source>
        <dbReference type="EMBL" id="KAA0196721.1"/>
    </source>
</evidence>
<reference evidence="1" key="1">
    <citation type="submission" date="2019-05" db="EMBL/GenBank/DDBJ databases">
        <title>Annotation for the trematode Fasciolopsis buski.</title>
        <authorList>
            <person name="Choi Y.-J."/>
        </authorList>
    </citation>
    <scope>NUCLEOTIDE SEQUENCE</scope>
    <source>
        <strain evidence="1">HT</strain>
        <tissue evidence="1">Whole worm</tissue>
    </source>
</reference>
<dbReference type="GO" id="GO:0032543">
    <property type="term" value="P:mitochondrial translation"/>
    <property type="evidence" value="ECO:0007669"/>
    <property type="project" value="InterPro"/>
</dbReference>
<dbReference type="GO" id="GO:0005762">
    <property type="term" value="C:mitochondrial large ribosomal subunit"/>
    <property type="evidence" value="ECO:0007669"/>
    <property type="project" value="InterPro"/>
</dbReference>
<dbReference type="EMBL" id="LUCM01002853">
    <property type="protein sequence ID" value="KAA0196721.1"/>
    <property type="molecule type" value="Genomic_DNA"/>
</dbReference>